<dbReference type="Proteomes" id="UP001168821">
    <property type="component" value="Unassembled WGS sequence"/>
</dbReference>
<dbReference type="GO" id="GO:0030258">
    <property type="term" value="P:lipid modification"/>
    <property type="evidence" value="ECO:0007669"/>
    <property type="project" value="TreeGrafter"/>
</dbReference>
<dbReference type="InterPro" id="IPR004299">
    <property type="entry name" value="MBOAT_fam"/>
</dbReference>
<dbReference type="Pfam" id="PF03062">
    <property type="entry name" value="MBOAT"/>
    <property type="match status" value="1"/>
</dbReference>
<keyword evidence="4 7" id="KW-1133">Transmembrane helix</keyword>
<dbReference type="GO" id="GO:0016746">
    <property type="term" value="F:acyltransferase activity"/>
    <property type="evidence" value="ECO:0007669"/>
    <property type="project" value="UniProtKB-KW"/>
</dbReference>
<feature type="transmembrane region" description="Helical" evidence="7">
    <location>
        <begin position="97"/>
        <end position="117"/>
    </location>
</feature>
<evidence type="ECO:0000256" key="6">
    <source>
        <dbReference type="ARBA" id="ARBA00023315"/>
    </source>
</evidence>
<evidence type="ECO:0000256" key="7">
    <source>
        <dbReference type="SAM" id="Phobius"/>
    </source>
</evidence>
<evidence type="ECO:0000313" key="8">
    <source>
        <dbReference type="EMBL" id="KAJ3650339.1"/>
    </source>
</evidence>
<keyword evidence="3 7" id="KW-0812">Transmembrane</keyword>
<dbReference type="AlphaFoldDB" id="A0AA38IAC9"/>
<comment type="subcellular location">
    <subcellularLocation>
        <location evidence="1">Membrane</location>
        <topology evidence="1">Multi-pass membrane protein</topology>
    </subcellularLocation>
</comment>
<evidence type="ECO:0000256" key="1">
    <source>
        <dbReference type="ARBA" id="ARBA00004141"/>
    </source>
</evidence>
<protein>
    <submittedName>
        <fullName evidence="8">Uncharacterized protein</fullName>
    </submittedName>
</protein>
<accession>A0AA38IAC9</accession>
<feature type="transmembrane region" description="Helical" evidence="7">
    <location>
        <begin position="20"/>
        <end position="41"/>
    </location>
</feature>
<keyword evidence="6" id="KW-0012">Acyltransferase</keyword>
<evidence type="ECO:0000256" key="4">
    <source>
        <dbReference type="ARBA" id="ARBA00022989"/>
    </source>
</evidence>
<gene>
    <name evidence="8" type="ORF">Zmor_022033</name>
</gene>
<keyword evidence="5 7" id="KW-0472">Membrane</keyword>
<proteinExistence type="predicted"/>
<evidence type="ECO:0000256" key="3">
    <source>
        <dbReference type="ARBA" id="ARBA00022692"/>
    </source>
</evidence>
<feature type="transmembrane region" description="Helical" evidence="7">
    <location>
        <begin position="62"/>
        <end position="85"/>
    </location>
</feature>
<dbReference type="InterPro" id="IPR049941">
    <property type="entry name" value="LPLAT_7/PORCN-like"/>
</dbReference>
<comment type="caution">
    <text evidence="8">The sequence shown here is derived from an EMBL/GenBank/DDBJ whole genome shotgun (WGS) entry which is preliminary data.</text>
</comment>
<evidence type="ECO:0000313" key="9">
    <source>
        <dbReference type="Proteomes" id="UP001168821"/>
    </source>
</evidence>
<evidence type="ECO:0000256" key="2">
    <source>
        <dbReference type="ARBA" id="ARBA00022679"/>
    </source>
</evidence>
<reference evidence="8" key="1">
    <citation type="journal article" date="2023" name="G3 (Bethesda)">
        <title>Whole genome assemblies of Zophobas morio and Tenebrio molitor.</title>
        <authorList>
            <person name="Kaur S."/>
            <person name="Stinson S.A."/>
            <person name="diCenzo G.C."/>
        </authorList>
    </citation>
    <scope>NUCLEOTIDE SEQUENCE</scope>
    <source>
        <strain evidence="8">QUZm001</strain>
    </source>
</reference>
<sequence length="149" mass="17368">MVVYERVDKYSMILTYSLSAIWHGFYPGYYITFTNGAFFTLASRVMRKRVRNYFQGNAETKFFYDAATFVTTRILMAYMVYTFVLLEFWPCIRLYMYMYWCLHLAGLATIFIVPIAIPKTEAGQVAKSSIAQAFVQARPITNGLSRHHD</sequence>
<dbReference type="PANTHER" id="PTHR13906:SF4">
    <property type="entry name" value="LYSOPHOSPHOLIPID ACYLTRANSFERASE 6"/>
    <property type="match status" value="1"/>
</dbReference>
<evidence type="ECO:0000256" key="5">
    <source>
        <dbReference type="ARBA" id="ARBA00023136"/>
    </source>
</evidence>
<dbReference type="GO" id="GO:0016020">
    <property type="term" value="C:membrane"/>
    <property type="evidence" value="ECO:0007669"/>
    <property type="project" value="UniProtKB-SubCell"/>
</dbReference>
<dbReference type="PANTHER" id="PTHR13906">
    <property type="entry name" value="PORCUPINE"/>
    <property type="match status" value="1"/>
</dbReference>
<organism evidence="8 9">
    <name type="scientific">Zophobas morio</name>
    <dbReference type="NCBI Taxonomy" id="2755281"/>
    <lineage>
        <taxon>Eukaryota</taxon>
        <taxon>Metazoa</taxon>
        <taxon>Ecdysozoa</taxon>
        <taxon>Arthropoda</taxon>
        <taxon>Hexapoda</taxon>
        <taxon>Insecta</taxon>
        <taxon>Pterygota</taxon>
        <taxon>Neoptera</taxon>
        <taxon>Endopterygota</taxon>
        <taxon>Coleoptera</taxon>
        <taxon>Polyphaga</taxon>
        <taxon>Cucujiformia</taxon>
        <taxon>Tenebrionidae</taxon>
        <taxon>Zophobas</taxon>
    </lineage>
</organism>
<keyword evidence="2" id="KW-0808">Transferase</keyword>
<keyword evidence="9" id="KW-1185">Reference proteome</keyword>
<name>A0AA38IAC9_9CUCU</name>
<dbReference type="EMBL" id="JALNTZ010000006">
    <property type="protein sequence ID" value="KAJ3650339.1"/>
    <property type="molecule type" value="Genomic_DNA"/>
</dbReference>